<name>A0A813HUS6_POLGL</name>
<gene>
    <name evidence="3" type="ORF">PGLA1383_LOCUS57103</name>
</gene>
<keyword evidence="4" id="KW-1185">Reference proteome</keyword>
<evidence type="ECO:0000313" key="4">
    <source>
        <dbReference type="Proteomes" id="UP000654075"/>
    </source>
</evidence>
<proteinExistence type="predicted"/>
<evidence type="ECO:0000313" key="3">
    <source>
        <dbReference type="EMBL" id="CAE8642683.1"/>
    </source>
</evidence>
<dbReference type="PANTHER" id="PTHR15744">
    <property type="entry name" value="BLOM7"/>
    <property type="match status" value="1"/>
</dbReference>
<dbReference type="CDD" id="cd22386">
    <property type="entry name" value="KH-I_KHDC4_rpt2"/>
    <property type="match status" value="1"/>
</dbReference>
<dbReference type="Proteomes" id="UP000654075">
    <property type="component" value="Unassembled WGS sequence"/>
</dbReference>
<dbReference type="Gene3D" id="3.30.1370.10">
    <property type="entry name" value="K Homology domain, type 1"/>
    <property type="match status" value="1"/>
</dbReference>
<dbReference type="PANTHER" id="PTHR15744:SF0">
    <property type="entry name" value="KH HOMOLOGY DOMAIN-CONTAINING PROTEIN 4"/>
    <property type="match status" value="1"/>
</dbReference>
<sequence>RTERWADLDSDDSDDDGECDRHSAATAVALQLLLAARVADASPLFAERSAEQDLPATPPSSPAAACVAEVVPTSSCQPQSSWAAIVSRKPQTAAAKAWAAAPGAATTTNTAATAAATAAAAAEAAIATAAVKALLTPPPTATTTATTAAKAVAPVQAPPATAAKAAQQAAPGWAQGASKFQGKQLCRYPVGIEEDGAFRVCRRLIGPGGENMKHIVSSAGGGVAVKLRLRGQGSKYLEGPKHEESSDPLMLCVSAESREAFAAATSLVEELLEQVHADYREFCKSRRKACPDLMIRREVQKQRAF</sequence>
<accession>A0A813HUS6</accession>
<dbReference type="OrthoDB" id="447422at2759"/>
<dbReference type="EMBL" id="CAJNNV010033191">
    <property type="protein sequence ID" value="CAE8642683.1"/>
    <property type="molecule type" value="Genomic_DNA"/>
</dbReference>
<feature type="compositionally biased region" description="Acidic residues" evidence="1">
    <location>
        <begin position="8"/>
        <end position="18"/>
    </location>
</feature>
<comment type="caution">
    <text evidence="3">The sequence shown here is derived from an EMBL/GenBank/DDBJ whole genome shotgun (WGS) entry which is preliminary data.</text>
</comment>
<dbReference type="InterPro" id="IPR036612">
    <property type="entry name" value="KH_dom_type_1_sf"/>
</dbReference>
<feature type="non-terminal residue" evidence="3">
    <location>
        <position position="305"/>
    </location>
</feature>
<feature type="region of interest" description="Disordered" evidence="1">
    <location>
        <begin position="1"/>
        <end position="20"/>
    </location>
</feature>
<reference evidence="3" key="1">
    <citation type="submission" date="2021-02" db="EMBL/GenBank/DDBJ databases">
        <authorList>
            <person name="Dougan E. K."/>
            <person name="Rhodes N."/>
            <person name="Thang M."/>
            <person name="Chan C."/>
        </authorList>
    </citation>
    <scope>NUCLEOTIDE SEQUENCE</scope>
</reference>
<dbReference type="SUPFAM" id="SSF54791">
    <property type="entry name" value="Eukaryotic type KH-domain (KH-domain type I)"/>
    <property type="match status" value="1"/>
</dbReference>
<dbReference type="GO" id="GO:0005634">
    <property type="term" value="C:nucleus"/>
    <property type="evidence" value="ECO:0007669"/>
    <property type="project" value="InterPro"/>
</dbReference>
<dbReference type="Pfam" id="PF22675">
    <property type="entry name" value="KH-I_KHDC4-BBP"/>
    <property type="match status" value="1"/>
</dbReference>
<organism evidence="3 4">
    <name type="scientific">Polarella glacialis</name>
    <name type="common">Dinoflagellate</name>
    <dbReference type="NCBI Taxonomy" id="89957"/>
    <lineage>
        <taxon>Eukaryota</taxon>
        <taxon>Sar</taxon>
        <taxon>Alveolata</taxon>
        <taxon>Dinophyceae</taxon>
        <taxon>Suessiales</taxon>
        <taxon>Suessiaceae</taxon>
        <taxon>Polarella</taxon>
    </lineage>
</organism>
<dbReference type="AlphaFoldDB" id="A0A813HUS6"/>
<protein>
    <recommendedName>
        <fullName evidence="2">KHDC4/BBP-like KH-domain type I domain-containing protein</fullName>
    </recommendedName>
</protein>
<evidence type="ECO:0000259" key="2">
    <source>
        <dbReference type="Pfam" id="PF22675"/>
    </source>
</evidence>
<dbReference type="GO" id="GO:0003723">
    <property type="term" value="F:RNA binding"/>
    <property type="evidence" value="ECO:0007669"/>
    <property type="project" value="InterPro"/>
</dbReference>
<dbReference type="InterPro" id="IPR047889">
    <property type="entry name" value="KHDC4_KH-I_second"/>
</dbReference>
<dbReference type="InterPro" id="IPR055256">
    <property type="entry name" value="KH_1_KHDC4/BBP-like"/>
</dbReference>
<evidence type="ECO:0000256" key="1">
    <source>
        <dbReference type="SAM" id="MobiDB-lite"/>
    </source>
</evidence>
<dbReference type="InterPro" id="IPR031121">
    <property type="entry name" value="RIK/BLOM7"/>
</dbReference>
<feature type="domain" description="KHDC4/BBP-like KH-domain type I" evidence="2">
    <location>
        <begin position="195"/>
        <end position="273"/>
    </location>
</feature>